<dbReference type="EMBL" id="CAJVPT010040787">
    <property type="protein sequence ID" value="CAG8726334.1"/>
    <property type="molecule type" value="Genomic_DNA"/>
</dbReference>
<organism evidence="1 2">
    <name type="scientific">Acaulospora colombiana</name>
    <dbReference type="NCBI Taxonomy" id="27376"/>
    <lineage>
        <taxon>Eukaryota</taxon>
        <taxon>Fungi</taxon>
        <taxon>Fungi incertae sedis</taxon>
        <taxon>Mucoromycota</taxon>
        <taxon>Glomeromycotina</taxon>
        <taxon>Glomeromycetes</taxon>
        <taxon>Diversisporales</taxon>
        <taxon>Acaulosporaceae</taxon>
        <taxon>Acaulospora</taxon>
    </lineage>
</organism>
<gene>
    <name evidence="1" type="ORF">ACOLOM_LOCUS11393</name>
</gene>
<evidence type="ECO:0000313" key="1">
    <source>
        <dbReference type="EMBL" id="CAG8726334.1"/>
    </source>
</evidence>
<sequence>EEKINRKMYNNTVRYHYSAWVPRGSRIMDEDTSVKSVNMEDENYVKQ</sequence>
<dbReference type="Proteomes" id="UP000789525">
    <property type="component" value="Unassembled WGS sequence"/>
</dbReference>
<feature type="non-terminal residue" evidence="1">
    <location>
        <position position="1"/>
    </location>
</feature>
<proteinExistence type="predicted"/>
<feature type="non-terminal residue" evidence="1">
    <location>
        <position position="47"/>
    </location>
</feature>
<keyword evidence="2" id="KW-1185">Reference proteome</keyword>
<accession>A0ACA9PWI1</accession>
<protein>
    <submittedName>
        <fullName evidence="1">10549_t:CDS:1</fullName>
    </submittedName>
</protein>
<comment type="caution">
    <text evidence="1">The sequence shown here is derived from an EMBL/GenBank/DDBJ whole genome shotgun (WGS) entry which is preliminary data.</text>
</comment>
<reference evidence="1" key="1">
    <citation type="submission" date="2021-06" db="EMBL/GenBank/DDBJ databases">
        <authorList>
            <person name="Kallberg Y."/>
            <person name="Tangrot J."/>
            <person name="Rosling A."/>
        </authorList>
    </citation>
    <scope>NUCLEOTIDE SEQUENCE</scope>
    <source>
        <strain evidence="1">CL356</strain>
    </source>
</reference>
<name>A0ACA9PWI1_9GLOM</name>
<evidence type="ECO:0000313" key="2">
    <source>
        <dbReference type="Proteomes" id="UP000789525"/>
    </source>
</evidence>